<feature type="domain" description="Peptidase S26" evidence="9">
    <location>
        <begin position="16"/>
        <end position="165"/>
    </location>
</feature>
<dbReference type="InterPro" id="IPR036286">
    <property type="entry name" value="LexA/Signal_pep-like_sf"/>
</dbReference>
<accession>A0ABY1HNM2</accession>
<name>A0ABY1HNM2_9GAMM</name>
<evidence type="ECO:0000259" key="9">
    <source>
        <dbReference type="Pfam" id="PF10502"/>
    </source>
</evidence>
<gene>
    <name evidence="10" type="ORF">MT2528_4808</name>
</gene>
<keyword evidence="7" id="KW-0184">Conjugation</keyword>
<comment type="similarity">
    <text evidence="2">Belongs to the peptidase S26C family.</text>
</comment>
<dbReference type="SUPFAM" id="SSF51306">
    <property type="entry name" value="LexA/Signal peptidase"/>
    <property type="match status" value="1"/>
</dbReference>
<dbReference type="Pfam" id="PF10502">
    <property type="entry name" value="Peptidase_S26"/>
    <property type="match status" value="1"/>
</dbReference>
<dbReference type="EMBL" id="FPLJ01000147">
    <property type="protein sequence ID" value="SGZ04434.1"/>
    <property type="molecule type" value="Genomic_DNA"/>
</dbReference>
<reference evidence="10 11" key="1">
    <citation type="submission" date="2016-11" db="EMBL/GenBank/DDBJ databases">
        <authorList>
            <person name="Klemetsen T."/>
        </authorList>
    </citation>
    <scope>NUCLEOTIDE SEQUENCE [LARGE SCALE GENOMIC DNA]</scope>
    <source>
        <strain evidence="10">MT 2528</strain>
    </source>
</reference>
<evidence type="ECO:0000313" key="10">
    <source>
        <dbReference type="EMBL" id="SGZ04434.1"/>
    </source>
</evidence>
<evidence type="ECO:0000256" key="2">
    <source>
        <dbReference type="ARBA" id="ARBA00005849"/>
    </source>
</evidence>
<evidence type="ECO:0000256" key="5">
    <source>
        <dbReference type="ARBA" id="ARBA00022729"/>
    </source>
</evidence>
<keyword evidence="6" id="KW-0574">Periplasm</keyword>
<dbReference type="InterPro" id="IPR000223">
    <property type="entry name" value="Pept_S26A_signal_pept_1"/>
</dbReference>
<sequence>MIALFSLSFTVYINGYRLNTSTSFPPGIYVIDAVKDVYQTQDLILFCPPNNNSVKTALARGYISQGRCKSQTTPMIKRVAAIYGDKVTLSDTISINNHELTNTTIKYQDSLKRSLIPFSLNGKSQFTVPYQQVFVYSDHAPSNSFDSRYFGPVPTNNIHGTVKSVLLIADVQAFIEELPYSAHLMFTQQK</sequence>
<protein>
    <recommendedName>
        <fullName evidence="4 8">Signal peptidase I</fullName>
        <ecNumber evidence="8">3.4.21.89</ecNumber>
    </recommendedName>
</protein>
<keyword evidence="5" id="KW-0732">Signal</keyword>
<comment type="caution">
    <text evidence="10">The sequence shown here is derived from an EMBL/GenBank/DDBJ whole genome shotgun (WGS) entry which is preliminary data.</text>
</comment>
<dbReference type="CDD" id="cd06530">
    <property type="entry name" value="S26_SPase_I"/>
    <property type="match status" value="1"/>
</dbReference>
<comment type="similarity">
    <text evidence="3 8">Belongs to the peptidase S26 family.</text>
</comment>
<evidence type="ECO:0000256" key="7">
    <source>
        <dbReference type="ARBA" id="ARBA00022971"/>
    </source>
</evidence>
<dbReference type="Gene3D" id="2.10.109.10">
    <property type="entry name" value="Umud Fragment, subunit A"/>
    <property type="match status" value="1"/>
</dbReference>
<evidence type="ECO:0000313" key="11">
    <source>
        <dbReference type="Proteomes" id="UP000182660"/>
    </source>
</evidence>
<evidence type="ECO:0000256" key="3">
    <source>
        <dbReference type="ARBA" id="ARBA00009370"/>
    </source>
</evidence>
<keyword evidence="8" id="KW-0645">Protease</keyword>
<keyword evidence="8" id="KW-0378">Hydrolase</keyword>
<dbReference type="NCBIfam" id="TIGR02227">
    <property type="entry name" value="sigpep_I_bact"/>
    <property type="match status" value="1"/>
</dbReference>
<organism evidence="10 11">
    <name type="scientific">Moritella viscosa</name>
    <dbReference type="NCBI Taxonomy" id="80854"/>
    <lineage>
        <taxon>Bacteria</taxon>
        <taxon>Pseudomonadati</taxon>
        <taxon>Pseudomonadota</taxon>
        <taxon>Gammaproteobacteria</taxon>
        <taxon>Alteromonadales</taxon>
        <taxon>Moritellaceae</taxon>
        <taxon>Moritella</taxon>
    </lineage>
</organism>
<dbReference type="Proteomes" id="UP000182660">
    <property type="component" value="Unassembled WGS sequence"/>
</dbReference>
<evidence type="ECO:0000256" key="1">
    <source>
        <dbReference type="ARBA" id="ARBA00004418"/>
    </source>
</evidence>
<dbReference type="InterPro" id="IPR014139">
    <property type="entry name" value="Peptidase_S26C_TraF"/>
</dbReference>
<dbReference type="NCBIfam" id="TIGR02771">
    <property type="entry name" value="TraF_Ti"/>
    <property type="match status" value="1"/>
</dbReference>
<dbReference type="PANTHER" id="PTHR43390:SF1">
    <property type="entry name" value="CHLOROPLAST PROCESSING PEPTIDASE"/>
    <property type="match status" value="1"/>
</dbReference>
<evidence type="ECO:0000256" key="4">
    <source>
        <dbReference type="ARBA" id="ARBA00019232"/>
    </source>
</evidence>
<comment type="catalytic activity">
    <reaction evidence="8">
        <text>Cleavage of hydrophobic, N-terminal signal or leader sequences from secreted and periplasmic proteins.</text>
        <dbReference type="EC" id="3.4.21.89"/>
    </reaction>
</comment>
<dbReference type="PANTHER" id="PTHR43390">
    <property type="entry name" value="SIGNAL PEPTIDASE I"/>
    <property type="match status" value="1"/>
</dbReference>
<evidence type="ECO:0000256" key="8">
    <source>
        <dbReference type="RuleBase" id="RU362042"/>
    </source>
</evidence>
<dbReference type="EC" id="3.4.21.89" evidence="8"/>
<dbReference type="InterPro" id="IPR019533">
    <property type="entry name" value="Peptidase_S26"/>
</dbReference>
<keyword evidence="11" id="KW-1185">Reference proteome</keyword>
<proteinExistence type="inferred from homology"/>
<comment type="subcellular location">
    <subcellularLocation>
        <location evidence="8">Membrane</location>
        <topology evidence="8">Multi-pass membrane protein</topology>
    </subcellularLocation>
    <subcellularLocation>
        <location evidence="1">Periplasm</location>
    </subcellularLocation>
</comment>
<evidence type="ECO:0000256" key="6">
    <source>
        <dbReference type="ARBA" id="ARBA00022764"/>
    </source>
</evidence>